<evidence type="ECO:0000256" key="3">
    <source>
        <dbReference type="ARBA" id="ARBA00037883"/>
    </source>
</evidence>
<dbReference type="GO" id="GO:0005737">
    <property type="term" value="C:cytoplasm"/>
    <property type="evidence" value="ECO:0007669"/>
    <property type="project" value="TreeGrafter"/>
</dbReference>
<dbReference type="EMBL" id="JAERUA010000001">
    <property type="protein sequence ID" value="KAI1903920.1"/>
    <property type="molecule type" value="Genomic_DNA"/>
</dbReference>
<dbReference type="Pfam" id="PF01633">
    <property type="entry name" value="Choline_kinase"/>
    <property type="match status" value="1"/>
</dbReference>
<dbReference type="Gene3D" id="3.30.200.20">
    <property type="entry name" value="Phosphorylase Kinase, domain 1"/>
    <property type="match status" value="1"/>
</dbReference>
<keyword evidence="2" id="KW-1208">Phospholipid metabolism</keyword>
<sequence length="360" mass="40844">MEASGETLPPMPPHLDVAVNEDDPRSGVLALLRKLRPQWNPAHIRLKSFTEGITNQLLGCTVDGAQGDMVLVRVYGKRTELFVDRQKEMEMFQVLHAQGRGPQLYCSFHNGICYQFVSGAALDDSLLTQPSIYRLIAAEMARIHSIPPRNGSAAQPVLWRRLSDLLLLVQALQSEPPAQNGPVSEVPSIHVIVSEVESLKQHLSEVPSPTVLCHNDLLTKNIIYNQAQGTVRFIDYEYADYNYQAYDIGNHFNEYAGVTNVDYSLYPSTELQGDWLRVYLETYKQSVGLQPDVSDLEVQHLYVTVCKFSLVSHISWALWALLQARYSTIHFDFLRYALARFNYYFKKKGEFFAMKLPTAP</sequence>
<evidence type="ECO:0000256" key="4">
    <source>
        <dbReference type="ARBA" id="ARBA00038211"/>
    </source>
</evidence>
<name>A0A8T3E5E9_9TELE</name>
<keyword evidence="1" id="KW-0594">Phospholipid biosynthesis</keyword>
<gene>
    <name evidence="6" type="ORF">AGOR_G00000370</name>
</gene>
<dbReference type="SUPFAM" id="SSF56112">
    <property type="entry name" value="Protein kinase-like (PK-like)"/>
    <property type="match status" value="1"/>
</dbReference>
<evidence type="ECO:0000256" key="1">
    <source>
        <dbReference type="ARBA" id="ARBA00023209"/>
    </source>
</evidence>
<keyword evidence="1" id="KW-0443">Lipid metabolism</keyword>
<keyword evidence="7" id="KW-1185">Reference proteome</keyword>
<reference evidence="6" key="1">
    <citation type="submission" date="2021-01" db="EMBL/GenBank/DDBJ databases">
        <authorList>
            <person name="Zahm M."/>
            <person name="Roques C."/>
            <person name="Cabau C."/>
            <person name="Klopp C."/>
            <person name="Donnadieu C."/>
            <person name="Jouanno E."/>
            <person name="Lampietro C."/>
            <person name="Louis A."/>
            <person name="Herpin A."/>
            <person name="Echchiki A."/>
            <person name="Berthelot C."/>
            <person name="Parey E."/>
            <person name="Roest-Crollius H."/>
            <person name="Braasch I."/>
            <person name="Postlethwait J."/>
            <person name="Bobe J."/>
            <person name="Montfort J."/>
            <person name="Bouchez O."/>
            <person name="Begum T."/>
            <person name="Mejri S."/>
            <person name="Adams A."/>
            <person name="Chen W.-J."/>
            <person name="Guiguen Y."/>
        </authorList>
    </citation>
    <scope>NUCLEOTIDE SEQUENCE</scope>
    <source>
        <tissue evidence="6">Blood</tissue>
    </source>
</reference>
<dbReference type="Proteomes" id="UP000829720">
    <property type="component" value="Unassembled WGS sequence"/>
</dbReference>
<comment type="pathway">
    <text evidence="3">Phospholipid metabolism; phosphatidylethanolamine biosynthesis; phosphatidylethanolamine from ethanolamine: step 1/3.</text>
</comment>
<dbReference type="Gene3D" id="3.90.1200.10">
    <property type="match status" value="1"/>
</dbReference>
<evidence type="ECO:0000313" key="7">
    <source>
        <dbReference type="Proteomes" id="UP000829720"/>
    </source>
</evidence>
<evidence type="ECO:0000313" key="6">
    <source>
        <dbReference type="EMBL" id="KAI1903920.1"/>
    </source>
</evidence>
<dbReference type="AlphaFoldDB" id="A0A8T3E5E9"/>
<protein>
    <recommendedName>
        <fullName evidence="5">ethanolamine kinase</fullName>
        <ecNumber evidence="5">2.7.1.82</ecNumber>
    </recommendedName>
</protein>
<dbReference type="InterPro" id="IPR011009">
    <property type="entry name" value="Kinase-like_dom_sf"/>
</dbReference>
<evidence type="ECO:0000256" key="2">
    <source>
        <dbReference type="ARBA" id="ARBA00023264"/>
    </source>
</evidence>
<dbReference type="EC" id="2.7.1.82" evidence="5"/>
<comment type="caution">
    <text evidence="6">The sequence shown here is derived from an EMBL/GenBank/DDBJ whole genome shotgun (WGS) entry which is preliminary data.</text>
</comment>
<accession>A0A8T3E5E9</accession>
<dbReference type="PANTHER" id="PTHR22603:SF68">
    <property type="entry name" value="ETHANOLAMINE KINASE 1"/>
    <property type="match status" value="1"/>
</dbReference>
<organism evidence="6 7">
    <name type="scientific">Albula goreensis</name>
    <dbReference type="NCBI Taxonomy" id="1534307"/>
    <lineage>
        <taxon>Eukaryota</taxon>
        <taxon>Metazoa</taxon>
        <taxon>Chordata</taxon>
        <taxon>Craniata</taxon>
        <taxon>Vertebrata</taxon>
        <taxon>Euteleostomi</taxon>
        <taxon>Actinopterygii</taxon>
        <taxon>Neopterygii</taxon>
        <taxon>Teleostei</taxon>
        <taxon>Albuliformes</taxon>
        <taxon>Albulidae</taxon>
        <taxon>Albula</taxon>
    </lineage>
</organism>
<dbReference type="GO" id="GO:0004305">
    <property type="term" value="F:ethanolamine kinase activity"/>
    <property type="evidence" value="ECO:0007669"/>
    <property type="project" value="UniProtKB-EC"/>
</dbReference>
<keyword evidence="1" id="KW-0444">Lipid biosynthesis</keyword>
<proteinExistence type="inferred from homology"/>
<dbReference type="PANTHER" id="PTHR22603">
    <property type="entry name" value="CHOLINE/ETHANOALAMINE KINASE"/>
    <property type="match status" value="1"/>
</dbReference>
<dbReference type="CDD" id="cd05157">
    <property type="entry name" value="ETNK_euk"/>
    <property type="match status" value="1"/>
</dbReference>
<evidence type="ECO:0000256" key="5">
    <source>
        <dbReference type="ARBA" id="ARBA00038874"/>
    </source>
</evidence>
<dbReference type="OrthoDB" id="10267235at2759"/>
<comment type="similarity">
    <text evidence="4">Belongs to the choline/ethanolamine kinase family.</text>
</comment>
<dbReference type="GO" id="GO:0006646">
    <property type="term" value="P:phosphatidylethanolamine biosynthetic process"/>
    <property type="evidence" value="ECO:0007669"/>
    <property type="project" value="TreeGrafter"/>
</dbReference>